<proteinExistence type="predicted"/>
<name>A0A4C1TXJ1_EUMVA</name>
<organism evidence="2 3">
    <name type="scientific">Eumeta variegata</name>
    <name type="common">Bagworm moth</name>
    <name type="synonym">Eumeta japonica</name>
    <dbReference type="NCBI Taxonomy" id="151549"/>
    <lineage>
        <taxon>Eukaryota</taxon>
        <taxon>Metazoa</taxon>
        <taxon>Ecdysozoa</taxon>
        <taxon>Arthropoda</taxon>
        <taxon>Hexapoda</taxon>
        <taxon>Insecta</taxon>
        <taxon>Pterygota</taxon>
        <taxon>Neoptera</taxon>
        <taxon>Endopterygota</taxon>
        <taxon>Lepidoptera</taxon>
        <taxon>Glossata</taxon>
        <taxon>Ditrysia</taxon>
        <taxon>Tineoidea</taxon>
        <taxon>Psychidae</taxon>
        <taxon>Oiketicinae</taxon>
        <taxon>Eumeta</taxon>
    </lineage>
</organism>
<dbReference type="Proteomes" id="UP000299102">
    <property type="component" value="Unassembled WGS sequence"/>
</dbReference>
<dbReference type="EMBL" id="BGZK01000101">
    <property type="protein sequence ID" value="GBP18762.1"/>
    <property type="molecule type" value="Genomic_DNA"/>
</dbReference>
<gene>
    <name evidence="2" type="ORF">EVAR_93190_1</name>
</gene>
<sequence length="71" mass="7498">MEKKWAHEEGNGLAELSLTGTSEAATSCLYSKKEFGFTTRSTKENLAPSGRGNGGQGSGVYRGSRLGSSLR</sequence>
<accession>A0A4C1TXJ1</accession>
<keyword evidence="3" id="KW-1185">Reference proteome</keyword>
<comment type="caution">
    <text evidence="2">The sequence shown here is derived from an EMBL/GenBank/DDBJ whole genome shotgun (WGS) entry which is preliminary data.</text>
</comment>
<feature type="region of interest" description="Disordered" evidence="1">
    <location>
        <begin position="40"/>
        <end position="71"/>
    </location>
</feature>
<dbReference type="AlphaFoldDB" id="A0A4C1TXJ1"/>
<protein>
    <submittedName>
        <fullName evidence="2">Uncharacterized protein</fullName>
    </submittedName>
</protein>
<reference evidence="2 3" key="1">
    <citation type="journal article" date="2019" name="Commun. Biol.">
        <title>The bagworm genome reveals a unique fibroin gene that provides high tensile strength.</title>
        <authorList>
            <person name="Kono N."/>
            <person name="Nakamura H."/>
            <person name="Ohtoshi R."/>
            <person name="Tomita M."/>
            <person name="Numata K."/>
            <person name="Arakawa K."/>
        </authorList>
    </citation>
    <scope>NUCLEOTIDE SEQUENCE [LARGE SCALE GENOMIC DNA]</scope>
</reference>
<evidence type="ECO:0000256" key="1">
    <source>
        <dbReference type="SAM" id="MobiDB-lite"/>
    </source>
</evidence>
<feature type="compositionally biased region" description="Gly residues" evidence="1">
    <location>
        <begin position="51"/>
        <end position="60"/>
    </location>
</feature>
<evidence type="ECO:0000313" key="2">
    <source>
        <dbReference type="EMBL" id="GBP18762.1"/>
    </source>
</evidence>
<evidence type="ECO:0000313" key="3">
    <source>
        <dbReference type="Proteomes" id="UP000299102"/>
    </source>
</evidence>